<reference evidence="1 2" key="1">
    <citation type="submission" date="2016-12" db="EMBL/GenBank/DDBJ databases">
        <title>The whole genome sequencing and assembly of Bacillus cohnii DSM 6307T strain.</title>
        <authorList>
            <person name="Lee Y.-J."/>
            <person name="Yi H."/>
            <person name="Bahn Y.-S."/>
            <person name="Kim J.F."/>
            <person name="Lee D.-W."/>
        </authorList>
    </citation>
    <scope>NUCLEOTIDE SEQUENCE [LARGE SCALE GENOMIC DNA]</scope>
    <source>
        <strain evidence="1 2">DSM 6307</strain>
    </source>
</reference>
<evidence type="ECO:0000313" key="1">
    <source>
        <dbReference type="EMBL" id="AST93956.1"/>
    </source>
</evidence>
<keyword evidence="2" id="KW-1185">Reference proteome</keyword>
<dbReference type="STRING" id="1314751.GCA_001591425_03793"/>
<sequence length="66" mass="7835">MNQSIRSSVGETCIICEEIKYRGLHLYTEFICLDCEKDMLNTSTDDPKYKYYVQQLRKISLPKMYS</sequence>
<dbReference type="KEGG" id="bcoh:BC6307_23165"/>
<evidence type="ECO:0000313" key="2">
    <source>
        <dbReference type="Proteomes" id="UP000215224"/>
    </source>
</evidence>
<protein>
    <submittedName>
        <fullName evidence="1">Sigma factor G inhibitor Gin</fullName>
    </submittedName>
</protein>
<dbReference type="Proteomes" id="UP000215224">
    <property type="component" value="Chromosome"/>
</dbReference>
<accession>A0A223KWW8</accession>
<gene>
    <name evidence="1" type="ORF">BC6307_23165</name>
</gene>
<dbReference type="InterPro" id="IPR019700">
    <property type="entry name" value="Sigma-G_inhibitor_Gin"/>
</dbReference>
<name>A0A223KWW8_9BACI</name>
<dbReference type="RefSeq" id="WP_066419693.1">
    <property type="nucleotide sequence ID" value="NZ_CP018866.1"/>
</dbReference>
<proteinExistence type="predicted"/>
<dbReference type="AlphaFoldDB" id="A0A223KWW8"/>
<dbReference type="EMBL" id="CP018866">
    <property type="protein sequence ID" value="AST93956.1"/>
    <property type="molecule type" value="Genomic_DNA"/>
</dbReference>
<organism evidence="1 2">
    <name type="scientific">Sutcliffiella cohnii</name>
    <dbReference type="NCBI Taxonomy" id="33932"/>
    <lineage>
        <taxon>Bacteria</taxon>
        <taxon>Bacillati</taxon>
        <taxon>Bacillota</taxon>
        <taxon>Bacilli</taxon>
        <taxon>Bacillales</taxon>
        <taxon>Bacillaceae</taxon>
        <taxon>Sutcliffiella</taxon>
    </lineage>
</organism>
<dbReference type="Pfam" id="PF10764">
    <property type="entry name" value="Gin"/>
    <property type="match status" value="1"/>
</dbReference>